<evidence type="ECO:0000313" key="9">
    <source>
        <dbReference type="EMBL" id="VAW67423.1"/>
    </source>
</evidence>
<evidence type="ECO:0000256" key="8">
    <source>
        <dbReference type="SAM" id="Phobius"/>
    </source>
</evidence>
<feature type="transmembrane region" description="Helical" evidence="8">
    <location>
        <begin position="32"/>
        <end position="55"/>
    </location>
</feature>
<feature type="transmembrane region" description="Helical" evidence="8">
    <location>
        <begin position="67"/>
        <end position="85"/>
    </location>
</feature>
<gene>
    <name evidence="9" type="ORF">MNBD_GAMMA09-2746</name>
</gene>
<keyword evidence="3 8" id="KW-0812">Transmembrane</keyword>
<protein>
    <submittedName>
        <fullName evidence="9">Fluoride ion transporter CrcB</fullName>
    </submittedName>
</protein>
<name>A0A3B0XTF5_9ZZZZ</name>
<dbReference type="AlphaFoldDB" id="A0A3B0XTF5"/>
<comment type="subcellular location">
    <subcellularLocation>
        <location evidence="1">Cell membrane</location>
        <topology evidence="1">Multi-pass membrane protein</topology>
    </subcellularLocation>
</comment>
<keyword evidence="4 8" id="KW-1133">Transmembrane helix</keyword>
<evidence type="ECO:0000256" key="7">
    <source>
        <dbReference type="ARBA" id="ARBA00035585"/>
    </source>
</evidence>
<keyword evidence="2" id="KW-1003">Cell membrane</keyword>
<dbReference type="HAMAP" id="MF_00454">
    <property type="entry name" value="FluC"/>
    <property type="match status" value="1"/>
</dbReference>
<evidence type="ECO:0000256" key="2">
    <source>
        <dbReference type="ARBA" id="ARBA00022475"/>
    </source>
</evidence>
<feature type="transmembrane region" description="Helical" evidence="8">
    <location>
        <begin position="100"/>
        <end position="121"/>
    </location>
</feature>
<comment type="similarity">
    <text evidence="6">Belongs to the fluoride channel Fluc/FEX (TC 1.A.43) family.</text>
</comment>
<comment type="catalytic activity">
    <reaction evidence="7">
        <text>fluoride(in) = fluoride(out)</text>
        <dbReference type="Rhea" id="RHEA:76159"/>
        <dbReference type="ChEBI" id="CHEBI:17051"/>
    </reaction>
    <physiologicalReaction direction="left-to-right" evidence="7">
        <dbReference type="Rhea" id="RHEA:76160"/>
    </physiologicalReaction>
</comment>
<dbReference type="EMBL" id="UOFI01000098">
    <property type="protein sequence ID" value="VAW67423.1"/>
    <property type="molecule type" value="Genomic_DNA"/>
</dbReference>
<dbReference type="PANTHER" id="PTHR28259">
    <property type="entry name" value="FLUORIDE EXPORT PROTEIN 1-RELATED"/>
    <property type="match status" value="1"/>
</dbReference>
<dbReference type="NCBIfam" id="TIGR00494">
    <property type="entry name" value="crcB"/>
    <property type="match status" value="1"/>
</dbReference>
<evidence type="ECO:0000256" key="4">
    <source>
        <dbReference type="ARBA" id="ARBA00022989"/>
    </source>
</evidence>
<evidence type="ECO:0000256" key="3">
    <source>
        <dbReference type="ARBA" id="ARBA00022692"/>
    </source>
</evidence>
<accession>A0A3B0XTF5</accession>
<evidence type="ECO:0000256" key="6">
    <source>
        <dbReference type="ARBA" id="ARBA00035120"/>
    </source>
</evidence>
<dbReference type="InterPro" id="IPR003691">
    <property type="entry name" value="FluC"/>
</dbReference>
<dbReference type="GO" id="GO:0005886">
    <property type="term" value="C:plasma membrane"/>
    <property type="evidence" value="ECO:0007669"/>
    <property type="project" value="UniProtKB-SubCell"/>
</dbReference>
<sequence>MKTLLFVALGGALGAVLRYSISAGIYHWFGRSFPYGTLAVNVLGSLAIGLLSILLVEKYNVPQDIKLGLVVGVLGALTTFSTFSWDTVDLLQQGLIQRALLNILLNVFVCIAAVWVGTVWAKTMV</sequence>
<dbReference type="PANTHER" id="PTHR28259:SF1">
    <property type="entry name" value="FLUORIDE EXPORT PROTEIN 1-RELATED"/>
    <property type="match status" value="1"/>
</dbReference>
<dbReference type="Pfam" id="PF02537">
    <property type="entry name" value="CRCB"/>
    <property type="match status" value="1"/>
</dbReference>
<evidence type="ECO:0000256" key="5">
    <source>
        <dbReference type="ARBA" id="ARBA00023136"/>
    </source>
</evidence>
<reference evidence="9" key="1">
    <citation type="submission" date="2018-06" db="EMBL/GenBank/DDBJ databases">
        <authorList>
            <person name="Zhirakovskaya E."/>
        </authorList>
    </citation>
    <scope>NUCLEOTIDE SEQUENCE</scope>
</reference>
<keyword evidence="5 8" id="KW-0472">Membrane</keyword>
<organism evidence="9">
    <name type="scientific">hydrothermal vent metagenome</name>
    <dbReference type="NCBI Taxonomy" id="652676"/>
    <lineage>
        <taxon>unclassified sequences</taxon>
        <taxon>metagenomes</taxon>
        <taxon>ecological metagenomes</taxon>
    </lineage>
</organism>
<dbReference type="GO" id="GO:1903425">
    <property type="term" value="F:fluoride transmembrane transporter activity"/>
    <property type="evidence" value="ECO:0007669"/>
    <property type="project" value="TreeGrafter"/>
</dbReference>
<evidence type="ECO:0000256" key="1">
    <source>
        <dbReference type="ARBA" id="ARBA00004651"/>
    </source>
</evidence>
<proteinExistence type="inferred from homology"/>